<comment type="catalytic activity">
    <reaction evidence="6">
        <text>L-threonylcarbamoyladenylate + adenosine(37) in tRNA = N(6)-L-threonylcarbamoyladenosine(37) in tRNA + AMP + H(+)</text>
        <dbReference type="Rhea" id="RHEA:37059"/>
        <dbReference type="Rhea" id="RHEA-COMP:10162"/>
        <dbReference type="Rhea" id="RHEA-COMP:10163"/>
        <dbReference type="ChEBI" id="CHEBI:15378"/>
        <dbReference type="ChEBI" id="CHEBI:73682"/>
        <dbReference type="ChEBI" id="CHEBI:74411"/>
        <dbReference type="ChEBI" id="CHEBI:74418"/>
        <dbReference type="ChEBI" id="CHEBI:456215"/>
        <dbReference type="EC" id="2.3.1.234"/>
    </reaction>
</comment>
<dbReference type="EC" id="2.3.1.234" evidence="1"/>
<dbReference type="InterPro" id="IPR043129">
    <property type="entry name" value="ATPase_NBD"/>
</dbReference>
<evidence type="ECO:0000256" key="6">
    <source>
        <dbReference type="ARBA" id="ARBA00048117"/>
    </source>
</evidence>
<dbReference type="PANTHER" id="PTHR11735:SF6">
    <property type="entry name" value="TRNA N6-ADENOSINE THREONYLCARBAMOYLTRANSFERASE, MITOCHONDRIAL"/>
    <property type="match status" value="1"/>
</dbReference>
<dbReference type="AlphaFoldDB" id="A0A1U7LWE2"/>
<dbReference type="OrthoDB" id="10259622at2759"/>
<dbReference type="InterPro" id="IPR017861">
    <property type="entry name" value="KAE1/TsaD"/>
</dbReference>
<comment type="caution">
    <text evidence="8">The sequence shown here is derived from an EMBL/GenBank/DDBJ whole genome shotgun (WGS) entry which is preliminary data.</text>
</comment>
<keyword evidence="2 8" id="KW-0808">Transferase</keyword>
<dbReference type="Proteomes" id="UP000186594">
    <property type="component" value="Unassembled WGS sequence"/>
</dbReference>
<name>A0A1U7LWE2_NEOID</name>
<dbReference type="PANTHER" id="PTHR11735">
    <property type="entry name" value="TRNA N6-ADENOSINE THREONYLCARBAMOYLTRANSFERASE"/>
    <property type="match status" value="1"/>
</dbReference>
<dbReference type="Pfam" id="PF00814">
    <property type="entry name" value="TsaD"/>
    <property type="match status" value="1"/>
</dbReference>
<dbReference type="InterPro" id="IPR000905">
    <property type="entry name" value="Gcp-like_dom"/>
</dbReference>
<feature type="domain" description="Gcp-like" evidence="7">
    <location>
        <begin position="73"/>
        <end position="247"/>
    </location>
</feature>
<dbReference type="GO" id="GO:0061711">
    <property type="term" value="F:tRNA N(6)-L-threonylcarbamoyladenine synthase activity"/>
    <property type="evidence" value="ECO:0007669"/>
    <property type="project" value="UniProtKB-EC"/>
</dbReference>
<gene>
    <name evidence="8" type="ORF">NEOLI_000745</name>
</gene>
<sequence length="291" mass="32234">MTSHNTNLAPILYDIVHQYINKDGRRIDLVAVTRGPGLPGSLSSGLSTAKGLSIGLDTNFIAVHHMMLVLSRSLIDHEIIASTVDIAVGDLLDKCARHLGVTWQSKMPAAAMEAWSSDAELGDNQDWDFTIPLERKPTHRSTLAFSFSGLGSAVERLIVAEMNETRRKSLARAIQFTAFEHIIRKVILSLEQHDLSVSSLVVSGGVASNKLLRSHFRQKLEEKGFHNIELVFPPVEFCTDNAAMIAWAGYEMYQAGYKSELSALTLPKWPLNEMMDVKGWIHQSTLPPLCN</sequence>
<dbReference type="GO" id="GO:0046872">
    <property type="term" value="F:metal ion binding"/>
    <property type="evidence" value="ECO:0007669"/>
    <property type="project" value="UniProtKB-KW"/>
</dbReference>
<dbReference type="Gene3D" id="3.30.420.40">
    <property type="match status" value="3"/>
</dbReference>
<dbReference type="STRING" id="1198029.A0A1U7LWE2"/>
<dbReference type="PRINTS" id="PR00789">
    <property type="entry name" value="OSIALOPTASE"/>
</dbReference>
<keyword evidence="5" id="KW-0012">Acyltransferase</keyword>
<dbReference type="EMBL" id="LXFE01000132">
    <property type="protein sequence ID" value="OLL26954.1"/>
    <property type="molecule type" value="Genomic_DNA"/>
</dbReference>
<evidence type="ECO:0000313" key="8">
    <source>
        <dbReference type="EMBL" id="OLL26954.1"/>
    </source>
</evidence>
<reference evidence="8 9" key="1">
    <citation type="submission" date="2016-04" db="EMBL/GenBank/DDBJ databases">
        <title>Evolutionary innovation and constraint leading to complex multicellularity in the Ascomycota.</title>
        <authorList>
            <person name="Cisse O."/>
            <person name="Nguyen A."/>
            <person name="Hewitt D.A."/>
            <person name="Jedd G."/>
            <person name="Stajich J.E."/>
        </authorList>
    </citation>
    <scope>NUCLEOTIDE SEQUENCE [LARGE SCALE GENOMIC DNA]</scope>
    <source>
        <strain evidence="8 9">DAH-3</strain>
    </source>
</reference>
<organism evidence="8 9">
    <name type="scientific">Neolecta irregularis (strain DAH-3)</name>
    <dbReference type="NCBI Taxonomy" id="1198029"/>
    <lineage>
        <taxon>Eukaryota</taxon>
        <taxon>Fungi</taxon>
        <taxon>Dikarya</taxon>
        <taxon>Ascomycota</taxon>
        <taxon>Taphrinomycotina</taxon>
        <taxon>Neolectales</taxon>
        <taxon>Neolectaceae</taxon>
        <taxon>Neolecta</taxon>
    </lineage>
</organism>
<proteinExistence type="predicted"/>
<keyword evidence="9" id="KW-1185">Reference proteome</keyword>
<keyword evidence="4" id="KW-0479">Metal-binding</keyword>
<dbReference type="GO" id="GO:0000049">
    <property type="term" value="F:tRNA binding"/>
    <property type="evidence" value="ECO:0007669"/>
    <property type="project" value="EnsemblFungi"/>
</dbReference>
<evidence type="ECO:0000256" key="5">
    <source>
        <dbReference type="ARBA" id="ARBA00023315"/>
    </source>
</evidence>
<evidence type="ECO:0000313" key="9">
    <source>
        <dbReference type="Proteomes" id="UP000186594"/>
    </source>
</evidence>
<protein>
    <recommendedName>
        <fullName evidence="1">N(6)-L-threonylcarbamoyladenine synthase</fullName>
        <ecNumber evidence="1">2.3.1.234</ecNumber>
    </recommendedName>
</protein>
<dbReference type="GO" id="GO:0008252">
    <property type="term" value="F:nucleotidase activity"/>
    <property type="evidence" value="ECO:0007669"/>
    <property type="project" value="EnsemblFungi"/>
</dbReference>
<dbReference type="GO" id="GO:0072670">
    <property type="term" value="P:mitochondrial tRNA threonylcarbamoyladenosine modification"/>
    <property type="evidence" value="ECO:0007669"/>
    <property type="project" value="EnsemblFungi"/>
</dbReference>
<evidence type="ECO:0000256" key="2">
    <source>
        <dbReference type="ARBA" id="ARBA00022679"/>
    </source>
</evidence>
<accession>A0A1U7LWE2</accession>
<dbReference type="SUPFAM" id="SSF53067">
    <property type="entry name" value="Actin-like ATPase domain"/>
    <property type="match status" value="2"/>
</dbReference>
<dbReference type="OMA" id="RENGIRW"/>
<evidence type="ECO:0000256" key="1">
    <source>
        <dbReference type="ARBA" id="ARBA00012156"/>
    </source>
</evidence>
<dbReference type="GO" id="GO:0005759">
    <property type="term" value="C:mitochondrial matrix"/>
    <property type="evidence" value="ECO:0007669"/>
    <property type="project" value="EnsemblFungi"/>
</dbReference>
<evidence type="ECO:0000259" key="7">
    <source>
        <dbReference type="Pfam" id="PF00814"/>
    </source>
</evidence>
<evidence type="ECO:0000256" key="4">
    <source>
        <dbReference type="ARBA" id="ARBA00022723"/>
    </source>
</evidence>
<keyword evidence="3" id="KW-0819">tRNA processing</keyword>
<evidence type="ECO:0000256" key="3">
    <source>
        <dbReference type="ARBA" id="ARBA00022694"/>
    </source>
</evidence>